<gene>
    <name evidence="8" type="ORF">RR48_09529</name>
</gene>
<evidence type="ECO:0000313" key="9">
    <source>
        <dbReference type="Proteomes" id="UP000053240"/>
    </source>
</evidence>
<dbReference type="PANTHER" id="PTHR43142:SF1">
    <property type="entry name" value="CARBOXYLIC ESTER HYDROLASE"/>
    <property type="match status" value="1"/>
</dbReference>
<evidence type="ECO:0000256" key="2">
    <source>
        <dbReference type="ARBA" id="ARBA00022487"/>
    </source>
</evidence>
<evidence type="ECO:0000313" key="8">
    <source>
        <dbReference type="EMBL" id="KPJ10395.1"/>
    </source>
</evidence>
<dbReference type="PROSITE" id="PS00122">
    <property type="entry name" value="CARBOXYLESTERASE_B_1"/>
    <property type="match status" value="1"/>
</dbReference>
<dbReference type="InParanoid" id="A0A194QZJ3"/>
<dbReference type="AlphaFoldDB" id="A0A194QZJ3"/>
<evidence type="ECO:0000256" key="3">
    <source>
        <dbReference type="ARBA" id="ARBA00022801"/>
    </source>
</evidence>
<keyword evidence="6" id="KW-0732">Signal</keyword>
<feature type="chain" id="PRO_5008443729" description="Carboxylic ester hydrolase" evidence="6">
    <location>
        <begin position="17"/>
        <end position="596"/>
    </location>
</feature>
<dbReference type="PANTHER" id="PTHR43142">
    <property type="entry name" value="CARBOXYLIC ESTER HYDROLASE"/>
    <property type="match status" value="1"/>
</dbReference>
<keyword evidence="9" id="KW-1185">Reference proteome</keyword>
<accession>A0A194QZJ3</accession>
<dbReference type="InterPro" id="IPR019826">
    <property type="entry name" value="Carboxylesterase_B_AS"/>
</dbReference>
<feature type="signal peptide" evidence="6">
    <location>
        <begin position="1"/>
        <end position="16"/>
    </location>
</feature>
<dbReference type="Proteomes" id="UP000053240">
    <property type="component" value="Unassembled WGS sequence"/>
</dbReference>
<dbReference type="InterPro" id="IPR002018">
    <property type="entry name" value="CarbesteraseB"/>
</dbReference>
<reference evidence="8 9" key="1">
    <citation type="journal article" date="2015" name="Nat. Commun.">
        <title>Outbred genome sequencing and CRISPR/Cas9 gene editing in butterflies.</title>
        <authorList>
            <person name="Li X."/>
            <person name="Fan D."/>
            <person name="Zhang W."/>
            <person name="Liu G."/>
            <person name="Zhang L."/>
            <person name="Zhao L."/>
            <person name="Fang X."/>
            <person name="Chen L."/>
            <person name="Dong Y."/>
            <person name="Chen Y."/>
            <person name="Ding Y."/>
            <person name="Zhao R."/>
            <person name="Feng M."/>
            <person name="Zhu Y."/>
            <person name="Feng Y."/>
            <person name="Jiang X."/>
            <person name="Zhu D."/>
            <person name="Xiang H."/>
            <person name="Feng X."/>
            <person name="Li S."/>
            <person name="Wang J."/>
            <person name="Zhang G."/>
            <person name="Kronforst M.R."/>
            <person name="Wang W."/>
        </authorList>
    </citation>
    <scope>NUCLEOTIDE SEQUENCE [LARGE SCALE GENOMIC DNA]</scope>
    <source>
        <strain evidence="8">Ya'a_city_454_Pm</strain>
        <tissue evidence="8">Whole body</tissue>
    </source>
</reference>
<evidence type="ECO:0000259" key="7">
    <source>
        <dbReference type="Pfam" id="PF00135"/>
    </source>
</evidence>
<evidence type="ECO:0000256" key="4">
    <source>
        <dbReference type="ARBA" id="ARBA00023157"/>
    </source>
</evidence>
<keyword evidence="4" id="KW-1015">Disulfide bond</keyword>
<dbReference type="EMBL" id="KQ460949">
    <property type="protein sequence ID" value="KPJ10395.1"/>
    <property type="molecule type" value="Genomic_DNA"/>
</dbReference>
<organism evidence="8 9">
    <name type="scientific">Papilio machaon</name>
    <name type="common">Old World swallowtail butterfly</name>
    <dbReference type="NCBI Taxonomy" id="76193"/>
    <lineage>
        <taxon>Eukaryota</taxon>
        <taxon>Metazoa</taxon>
        <taxon>Ecdysozoa</taxon>
        <taxon>Arthropoda</taxon>
        <taxon>Hexapoda</taxon>
        <taxon>Insecta</taxon>
        <taxon>Pterygota</taxon>
        <taxon>Neoptera</taxon>
        <taxon>Endopterygota</taxon>
        <taxon>Lepidoptera</taxon>
        <taxon>Glossata</taxon>
        <taxon>Ditrysia</taxon>
        <taxon>Papilionoidea</taxon>
        <taxon>Papilionidae</taxon>
        <taxon>Papilioninae</taxon>
        <taxon>Papilio</taxon>
    </lineage>
</organism>
<evidence type="ECO:0000256" key="5">
    <source>
        <dbReference type="ARBA" id="ARBA00023180"/>
    </source>
</evidence>
<keyword evidence="3 6" id="KW-0378">Hydrolase</keyword>
<dbReference type="GO" id="GO:0052689">
    <property type="term" value="F:carboxylic ester hydrolase activity"/>
    <property type="evidence" value="ECO:0007669"/>
    <property type="project" value="UniProtKB-KW"/>
</dbReference>
<dbReference type="Gene3D" id="3.40.50.1820">
    <property type="entry name" value="alpha/beta hydrolase"/>
    <property type="match status" value="1"/>
</dbReference>
<dbReference type="EC" id="3.1.1.-" evidence="6"/>
<keyword evidence="2" id="KW-0719">Serine esterase</keyword>
<sequence length="596" mass="66627">MKWLVLVSLIVANMVRVPTPVVKTSGGLVRGRLSDNGLFYTYLGIPYGYVGDENRLQHQLKEWPAAIPLQVVSGAMRESPPDKQFSTLVYAECTPAPLPPLKWKGIFEAIEEHVRCPQKMLGSVVVGDADCLRLNVYTPAAPYSAPLPVMVYIHGGCFFEGAGTAFLYGGDYFVEHGVVFVGINYRLNVEGFLCLGIEEAPGNAGLKDQVAALRWVRDNIRAFGGDPSNVALFGESAGAVSSSYLISSPAARGLFHKVILQSGSSLAAWGMQQDPIKTASNIAKEFGYSTVDPRELYDILSRRTPEELILAVRNPQHKNYITAETLLAPCIEKQIPGVEPIVTGHPVDIIASGNYTKVPMIIGYNDNEGIYFVAKDYGTRVEEVNPFELLSPDLEFPGDESRNSTAKMLQNHYFSSKKEDMIMNVVELYSDLYFKFPAVIESEMYLRTSPRPIYLYVFQYSGYINLPKQVSRFGGRHGASHADELFYLFKPASFPLPQRYLETHMIRRMVTLWTNFAKYGDPTPRRSQLLPVRWRAGRAGRAASPNALVIDRALSTAPMWWDERAVSLWNQTYAKYRRRSFGHYGLVRDVSVLSGR</sequence>
<feature type="domain" description="Carboxylesterase type B" evidence="7">
    <location>
        <begin position="96"/>
        <end position="534"/>
    </location>
</feature>
<dbReference type="InterPro" id="IPR029058">
    <property type="entry name" value="AB_hydrolase_fold"/>
</dbReference>
<dbReference type="SUPFAM" id="SSF53474">
    <property type="entry name" value="alpha/beta-Hydrolases"/>
    <property type="match status" value="1"/>
</dbReference>
<dbReference type="Pfam" id="PF00135">
    <property type="entry name" value="COesterase"/>
    <property type="match status" value="1"/>
</dbReference>
<name>A0A194QZJ3_PAPMA</name>
<proteinExistence type="inferred from homology"/>
<keyword evidence="5" id="KW-0325">Glycoprotein</keyword>
<protein>
    <recommendedName>
        <fullName evidence="6">Carboxylic ester hydrolase</fullName>
        <ecNumber evidence="6">3.1.1.-</ecNumber>
    </recommendedName>
</protein>
<comment type="similarity">
    <text evidence="1 6">Belongs to the type-B carboxylesterase/lipase family.</text>
</comment>
<evidence type="ECO:0000256" key="1">
    <source>
        <dbReference type="ARBA" id="ARBA00005964"/>
    </source>
</evidence>
<evidence type="ECO:0000256" key="6">
    <source>
        <dbReference type="RuleBase" id="RU361235"/>
    </source>
</evidence>